<evidence type="ECO:0000256" key="1">
    <source>
        <dbReference type="SAM" id="Coils"/>
    </source>
</evidence>
<organism evidence="3 4">
    <name type="scientific">Candidatus Parabacteroides intestinipullorum</name>
    <dbReference type="NCBI Taxonomy" id="2838723"/>
    <lineage>
        <taxon>Bacteria</taxon>
        <taxon>Pseudomonadati</taxon>
        <taxon>Bacteroidota</taxon>
        <taxon>Bacteroidia</taxon>
        <taxon>Bacteroidales</taxon>
        <taxon>Tannerellaceae</taxon>
        <taxon>Parabacteroides</taxon>
    </lineage>
</organism>
<gene>
    <name evidence="3" type="ORF">H9977_01160</name>
</gene>
<evidence type="ECO:0000313" key="3">
    <source>
        <dbReference type="EMBL" id="HIX73654.1"/>
    </source>
</evidence>
<proteinExistence type="predicted"/>
<keyword evidence="1" id="KW-0175">Coiled coil</keyword>
<feature type="signal peptide" evidence="2">
    <location>
        <begin position="1"/>
        <end position="22"/>
    </location>
</feature>
<dbReference type="Gene3D" id="2.40.128.410">
    <property type="match status" value="1"/>
</dbReference>
<dbReference type="Proteomes" id="UP000886740">
    <property type="component" value="Unassembled WGS sequence"/>
</dbReference>
<reference evidence="3" key="2">
    <citation type="submission" date="2021-04" db="EMBL/GenBank/DDBJ databases">
        <authorList>
            <person name="Gilroy R."/>
        </authorList>
    </citation>
    <scope>NUCLEOTIDE SEQUENCE</scope>
    <source>
        <strain evidence="3">ChiGjej6B6-14162</strain>
    </source>
</reference>
<comment type="caution">
    <text evidence="3">The sequence shown here is derived from an EMBL/GenBank/DDBJ whole genome shotgun (WGS) entry which is preliminary data.</text>
</comment>
<dbReference type="Pfam" id="PF14059">
    <property type="entry name" value="DUF4251"/>
    <property type="match status" value="1"/>
</dbReference>
<keyword evidence="2" id="KW-0732">Signal</keyword>
<reference evidence="3" key="1">
    <citation type="journal article" date="2021" name="PeerJ">
        <title>Extensive microbial diversity within the chicken gut microbiome revealed by metagenomics and culture.</title>
        <authorList>
            <person name="Gilroy R."/>
            <person name="Ravi A."/>
            <person name="Getino M."/>
            <person name="Pursley I."/>
            <person name="Horton D.L."/>
            <person name="Alikhan N.F."/>
            <person name="Baker D."/>
            <person name="Gharbi K."/>
            <person name="Hall N."/>
            <person name="Watson M."/>
            <person name="Adriaenssens E.M."/>
            <person name="Foster-Nyarko E."/>
            <person name="Jarju S."/>
            <person name="Secka A."/>
            <person name="Antonio M."/>
            <person name="Oren A."/>
            <person name="Chaudhuri R.R."/>
            <person name="La Ragione R."/>
            <person name="Hildebrand F."/>
            <person name="Pallen M.J."/>
        </authorList>
    </citation>
    <scope>NUCLEOTIDE SEQUENCE</scope>
    <source>
        <strain evidence="3">ChiGjej6B6-14162</strain>
    </source>
</reference>
<feature type="coiled-coil region" evidence="1">
    <location>
        <begin position="20"/>
        <end position="58"/>
    </location>
</feature>
<dbReference type="InterPro" id="IPR025347">
    <property type="entry name" value="DUF4251"/>
</dbReference>
<accession>A0A9D1X6J6</accession>
<sequence>MKKIIYFIAMALLCSMTITLQAQEANDKAAEKAAKKAEKEAKKAEKEAKKAAEKAAQEALFQQALLAINNKNFVLEADRVEGKRGQFVYVNSNTNFVAVNGDEATVQLALNGTFSGPNGVGGITVEGKTSKVEIEQDKKGNVSFSMMVQGVGISAQLTFRMTKGSNECTATILPNFNSNRISFTGKILPTAQSTVFKGRVL</sequence>
<dbReference type="AlphaFoldDB" id="A0A9D1X6J6"/>
<feature type="chain" id="PRO_5038453737" evidence="2">
    <location>
        <begin position="23"/>
        <end position="201"/>
    </location>
</feature>
<evidence type="ECO:0000313" key="4">
    <source>
        <dbReference type="Proteomes" id="UP000886740"/>
    </source>
</evidence>
<name>A0A9D1X6J6_9BACT</name>
<evidence type="ECO:0000256" key="2">
    <source>
        <dbReference type="SAM" id="SignalP"/>
    </source>
</evidence>
<dbReference type="EMBL" id="DXEL01000011">
    <property type="protein sequence ID" value="HIX73654.1"/>
    <property type="molecule type" value="Genomic_DNA"/>
</dbReference>
<protein>
    <submittedName>
        <fullName evidence="3">DUF4251 domain-containing protein</fullName>
    </submittedName>
</protein>